<accession>A0A7G9SNI3</accession>
<dbReference type="KEGG" id="tcn:H9L16_12085"/>
<keyword evidence="2" id="KW-1185">Reference proteome</keyword>
<dbReference type="RefSeq" id="WP_187551929.1">
    <property type="nucleotide sequence ID" value="NZ_BMZL01000005.1"/>
</dbReference>
<protein>
    <submittedName>
        <fullName evidence="1">Uncharacterized protein</fullName>
    </submittedName>
</protein>
<evidence type="ECO:0000313" key="1">
    <source>
        <dbReference type="EMBL" id="QNN69408.1"/>
    </source>
</evidence>
<proteinExistence type="predicted"/>
<organism evidence="1 2">
    <name type="scientific">Thermomonas carbonis</name>
    <dbReference type="NCBI Taxonomy" id="1463158"/>
    <lineage>
        <taxon>Bacteria</taxon>
        <taxon>Pseudomonadati</taxon>
        <taxon>Pseudomonadota</taxon>
        <taxon>Gammaproteobacteria</taxon>
        <taxon>Lysobacterales</taxon>
        <taxon>Lysobacteraceae</taxon>
        <taxon>Thermomonas</taxon>
    </lineage>
</organism>
<dbReference type="Proteomes" id="UP000515804">
    <property type="component" value="Chromosome"/>
</dbReference>
<gene>
    <name evidence="1" type="ORF">H9L16_12085</name>
</gene>
<dbReference type="AlphaFoldDB" id="A0A7G9SNI3"/>
<name>A0A7G9SNI3_9GAMM</name>
<dbReference type="EMBL" id="CP060719">
    <property type="protein sequence ID" value="QNN69408.1"/>
    <property type="molecule type" value="Genomic_DNA"/>
</dbReference>
<evidence type="ECO:0000313" key="2">
    <source>
        <dbReference type="Proteomes" id="UP000515804"/>
    </source>
</evidence>
<sequence length="76" mass="8095">MSAAVLSRKANDLKNRVRMLKNATTSGNLTPQQMISLVALLSETIDVVDGLLNGNNDVVIRGDKIVGSGGRKVMDN</sequence>
<reference evidence="1 2" key="1">
    <citation type="submission" date="2020-08" db="EMBL/GenBank/DDBJ databases">
        <title>Genome sequence of Thermomonas carbonis KCTC 42013T.</title>
        <authorList>
            <person name="Hyun D.-W."/>
            <person name="Bae J.-W."/>
        </authorList>
    </citation>
    <scope>NUCLEOTIDE SEQUENCE [LARGE SCALE GENOMIC DNA]</scope>
    <source>
        <strain evidence="1 2">KCTC 42013</strain>
    </source>
</reference>